<dbReference type="Proteomes" id="UP000265520">
    <property type="component" value="Unassembled WGS sequence"/>
</dbReference>
<sequence length="16" mass="1601">MGGSTARPTRALAQAL</sequence>
<name>A0A392RIJ3_9FABA</name>
<accession>A0A392RIJ3</accession>
<reference evidence="1 2" key="1">
    <citation type="journal article" date="2018" name="Front. Plant Sci.">
        <title>Red Clover (Trifolium pratense) and Zigzag Clover (T. medium) - A Picture of Genomic Similarities and Differences.</title>
        <authorList>
            <person name="Dluhosova J."/>
            <person name="Istvanek J."/>
            <person name="Nedelnik J."/>
            <person name="Repkova J."/>
        </authorList>
    </citation>
    <scope>NUCLEOTIDE SEQUENCE [LARGE SCALE GENOMIC DNA]</scope>
    <source>
        <strain evidence="2">cv. 10/8</strain>
        <tissue evidence="1">Leaf</tissue>
    </source>
</reference>
<keyword evidence="2" id="KW-1185">Reference proteome</keyword>
<evidence type="ECO:0000313" key="1">
    <source>
        <dbReference type="EMBL" id="MCI35600.1"/>
    </source>
</evidence>
<comment type="caution">
    <text evidence="1">The sequence shown here is derived from an EMBL/GenBank/DDBJ whole genome shotgun (WGS) entry which is preliminary data.</text>
</comment>
<organism evidence="1 2">
    <name type="scientific">Trifolium medium</name>
    <dbReference type="NCBI Taxonomy" id="97028"/>
    <lineage>
        <taxon>Eukaryota</taxon>
        <taxon>Viridiplantae</taxon>
        <taxon>Streptophyta</taxon>
        <taxon>Embryophyta</taxon>
        <taxon>Tracheophyta</taxon>
        <taxon>Spermatophyta</taxon>
        <taxon>Magnoliopsida</taxon>
        <taxon>eudicotyledons</taxon>
        <taxon>Gunneridae</taxon>
        <taxon>Pentapetalae</taxon>
        <taxon>rosids</taxon>
        <taxon>fabids</taxon>
        <taxon>Fabales</taxon>
        <taxon>Fabaceae</taxon>
        <taxon>Papilionoideae</taxon>
        <taxon>50 kb inversion clade</taxon>
        <taxon>NPAAA clade</taxon>
        <taxon>Hologalegina</taxon>
        <taxon>IRL clade</taxon>
        <taxon>Trifolieae</taxon>
        <taxon>Trifolium</taxon>
    </lineage>
</organism>
<evidence type="ECO:0000313" key="2">
    <source>
        <dbReference type="Proteomes" id="UP000265520"/>
    </source>
</evidence>
<dbReference type="EMBL" id="LXQA010225008">
    <property type="protein sequence ID" value="MCI35600.1"/>
    <property type="molecule type" value="Genomic_DNA"/>
</dbReference>
<proteinExistence type="predicted"/>
<feature type="non-terminal residue" evidence="1">
    <location>
        <position position="16"/>
    </location>
</feature>
<dbReference type="AlphaFoldDB" id="A0A392RIJ3"/>
<protein>
    <submittedName>
        <fullName evidence="1">Uncharacterized protein</fullName>
    </submittedName>
</protein>